<dbReference type="PROSITE" id="PS51257">
    <property type="entry name" value="PROKAR_LIPOPROTEIN"/>
    <property type="match status" value="1"/>
</dbReference>
<keyword evidence="1" id="KW-0456">Lyase</keyword>
<dbReference type="SUPFAM" id="SSF110997">
    <property type="entry name" value="Sporulation related repeat"/>
    <property type="match status" value="1"/>
</dbReference>
<keyword evidence="1" id="KW-0472">Membrane</keyword>
<keyword evidence="1" id="KW-1003">Cell membrane</keyword>
<dbReference type="InterPro" id="IPR034718">
    <property type="entry name" value="RlpA"/>
</dbReference>
<name>A0A6J4J962_9PROT</name>
<feature type="domain" description="RlpA-like protein double-psi beta-barrel" evidence="3">
    <location>
        <begin position="64"/>
        <end position="128"/>
    </location>
</feature>
<dbReference type="GO" id="GO:0000270">
    <property type="term" value="P:peptidoglycan metabolic process"/>
    <property type="evidence" value="ECO:0007669"/>
    <property type="project" value="UniProtKB-UniRule"/>
</dbReference>
<protein>
    <recommendedName>
        <fullName evidence="1">Endolytic peptidoglycan transglycosylase RlpA</fullName>
        <ecNumber evidence="1">4.2.2.-</ecNumber>
    </recommendedName>
</protein>
<dbReference type="InterPro" id="IPR036908">
    <property type="entry name" value="RlpA-like_sf"/>
</dbReference>
<dbReference type="AlphaFoldDB" id="A0A6J4J962"/>
<dbReference type="Pfam" id="PF03330">
    <property type="entry name" value="DPBB_1"/>
    <property type="match status" value="1"/>
</dbReference>
<keyword evidence="2" id="KW-0732">Signal</keyword>
<dbReference type="GO" id="GO:0009279">
    <property type="term" value="C:cell outer membrane"/>
    <property type="evidence" value="ECO:0007669"/>
    <property type="project" value="TreeGrafter"/>
</dbReference>
<comment type="subcellular location">
    <subcellularLocation>
        <location evidence="1">Cell membrane</location>
        <topology evidence="1">Lipid-anchor</topology>
    </subcellularLocation>
</comment>
<evidence type="ECO:0000256" key="1">
    <source>
        <dbReference type="HAMAP-Rule" id="MF_02071"/>
    </source>
</evidence>
<comment type="similarity">
    <text evidence="1">Belongs to the RlpA family.</text>
</comment>
<keyword evidence="1" id="KW-0564">Palmitate</keyword>
<feature type="domain" description="SPOR" evidence="4">
    <location>
        <begin position="226"/>
        <end position="289"/>
    </location>
</feature>
<dbReference type="PANTHER" id="PTHR34183">
    <property type="entry name" value="ENDOLYTIC PEPTIDOGLYCAN TRANSGLYCOSYLASE RLPA"/>
    <property type="match status" value="1"/>
</dbReference>
<comment type="function">
    <text evidence="1">Lytic transglycosylase with a strong preference for naked glycan strands that lack stem peptides.</text>
</comment>
<dbReference type="Gene3D" id="2.40.40.10">
    <property type="entry name" value="RlpA-like domain"/>
    <property type="match status" value="1"/>
</dbReference>
<dbReference type="InterPro" id="IPR036680">
    <property type="entry name" value="SPOR-like_sf"/>
</dbReference>
<keyword evidence="1" id="KW-0961">Cell wall biogenesis/degradation</keyword>
<gene>
    <name evidence="1" type="primary">rlpA</name>
    <name evidence="5" type="ORF">AVDCRST_MAG04-3061</name>
</gene>
<evidence type="ECO:0000259" key="4">
    <source>
        <dbReference type="Pfam" id="PF05036"/>
    </source>
</evidence>
<keyword evidence="1" id="KW-0449">Lipoprotein</keyword>
<dbReference type="Pfam" id="PF05036">
    <property type="entry name" value="SPOR"/>
    <property type="match status" value="1"/>
</dbReference>
<proteinExistence type="inferred from homology"/>
<dbReference type="InterPro" id="IPR009009">
    <property type="entry name" value="RlpA-like_DPBB"/>
</dbReference>
<dbReference type="EC" id="4.2.2.-" evidence="1"/>
<dbReference type="CDD" id="cd22268">
    <property type="entry name" value="DPBB_RlpA-like"/>
    <property type="match status" value="1"/>
</dbReference>
<evidence type="ECO:0000256" key="2">
    <source>
        <dbReference type="SAM" id="SignalP"/>
    </source>
</evidence>
<dbReference type="GO" id="GO:0042834">
    <property type="term" value="F:peptidoglycan binding"/>
    <property type="evidence" value="ECO:0007669"/>
    <property type="project" value="InterPro"/>
</dbReference>
<evidence type="ECO:0000313" key="5">
    <source>
        <dbReference type="EMBL" id="CAA9270285.1"/>
    </source>
</evidence>
<feature type="signal peptide" evidence="2">
    <location>
        <begin position="1"/>
        <end position="23"/>
    </location>
</feature>
<dbReference type="GO" id="GO:0071555">
    <property type="term" value="P:cell wall organization"/>
    <property type="evidence" value="ECO:0007669"/>
    <property type="project" value="UniProtKB-KW"/>
</dbReference>
<dbReference type="GO" id="GO:0005886">
    <property type="term" value="C:plasma membrane"/>
    <property type="evidence" value="ECO:0007669"/>
    <property type="project" value="UniProtKB-SubCell"/>
</dbReference>
<evidence type="ECO:0000259" key="3">
    <source>
        <dbReference type="Pfam" id="PF03330"/>
    </source>
</evidence>
<dbReference type="EMBL" id="CADCTL010000216">
    <property type="protein sequence ID" value="CAA9270285.1"/>
    <property type="molecule type" value="Genomic_DNA"/>
</dbReference>
<accession>A0A6J4J962</accession>
<dbReference type="InterPro" id="IPR007730">
    <property type="entry name" value="SPOR-like_dom"/>
</dbReference>
<dbReference type="GO" id="GO:0008932">
    <property type="term" value="F:lytic endotransglycosylase activity"/>
    <property type="evidence" value="ECO:0007669"/>
    <property type="project" value="UniProtKB-UniRule"/>
</dbReference>
<dbReference type="PANTHER" id="PTHR34183:SF1">
    <property type="entry name" value="ENDOLYTIC PEPTIDOGLYCAN TRANSGLYCOSYLASE RLPA"/>
    <property type="match status" value="1"/>
</dbReference>
<dbReference type="HAMAP" id="MF_02071">
    <property type="entry name" value="RlpA"/>
    <property type="match status" value="1"/>
</dbReference>
<sequence length="294" mass="30875">MTRRVLLLVAASLAACTPPPSGARFVVGEPYALGGVWSYPREDYALSESGLAVALPDAARGRRTVNGEVHDPAALVAAHRTLQLPAVVLVWNLDTGREIRVRVNDRGPSEPGRVIGLSRRAATLLGVALGEPARVRIAVDPDLSRAVAEGLPGAEGPRLAMAAAPVAVVEREQLAPPPGARAVGLRPEPVRRTPVLAEASGPAPSRRASVHLPEDVAQRGVAPSRLVVEAGTFFRRDLAERRAVALGGRAEAIGAGRQPQHRVRLGPFATVGEADRALDSALRRGIPDAKIVLD</sequence>
<organism evidence="5">
    <name type="scientific">uncultured Acetobacteraceae bacterium</name>
    <dbReference type="NCBI Taxonomy" id="169975"/>
    <lineage>
        <taxon>Bacteria</taxon>
        <taxon>Pseudomonadati</taxon>
        <taxon>Pseudomonadota</taxon>
        <taxon>Alphaproteobacteria</taxon>
        <taxon>Acetobacterales</taxon>
        <taxon>Acetobacteraceae</taxon>
        <taxon>environmental samples</taxon>
    </lineage>
</organism>
<feature type="chain" id="PRO_5027186742" description="Endolytic peptidoglycan transglycosylase RlpA" evidence="2">
    <location>
        <begin position="24"/>
        <end position="294"/>
    </location>
</feature>
<reference evidence="5" key="1">
    <citation type="submission" date="2020-02" db="EMBL/GenBank/DDBJ databases">
        <authorList>
            <person name="Meier V. D."/>
        </authorList>
    </citation>
    <scope>NUCLEOTIDE SEQUENCE</scope>
    <source>
        <strain evidence="5">AVDCRST_MAG04</strain>
    </source>
</reference>